<gene>
    <name evidence="1" type="ORF">O9G_006123</name>
</gene>
<reference evidence="1 2" key="1">
    <citation type="journal article" date="2013" name="Curr. Biol.">
        <title>Shared signatures of parasitism and phylogenomics unite Cryptomycota and microsporidia.</title>
        <authorList>
            <person name="James T.Y."/>
            <person name="Pelin A."/>
            <person name="Bonen L."/>
            <person name="Ahrendt S."/>
            <person name="Sain D."/>
            <person name="Corradi N."/>
            <person name="Stajich J.E."/>
        </authorList>
    </citation>
    <scope>NUCLEOTIDE SEQUENCE [LARGE SCALE GENOMIC DNA]</scope>
    <source>
        <strain evidence="1 2">CSF55</strain>
    </source>
</reference>
<dbReference type="InterPro" id="IPR052980">
    <property type="entry name" value="Crinkler_effector"/>
</dbReference>
<dbReference type="EMBL" id="KE560962">
    <property type="protein sequence ID" value="EPZ34305.1"/>
    <property type="molecule type" value="Genomic_DNA"/>
</dbReference>
<feature type="non-terminal residue" evidence="1">
    <location>
        <position position="438"/>
    </location>
</feature>
<evidence type="ECO:0000313" key="1">
    <source>
        <dbReference type="EMBL" id="EPZ34305.1"/>
    </source>
</evidence>
<keyword evidence="2" id="KW-1185">Reference proteome</keyword>
<proteinExistence type="predicted"/>
<accession>A0A075AVX7</accession>
<evidence type="ECO:0000313" key="2">
    <source>
        <dbReference type="Proteomes" id="UP000030755"/>
    </source>
</evidence>
<name>A0A075AVX7_ROZAC</name>
<organism evidence="1 2">
    <name type="scientific">Rozella allomycis (strain CSF55)</name>
    <dbReference type="NCBI Taxonomy" id="988480"/>
    <lineage>
        <taxon>Eukaryota</taxon>
        <taxon>Fungi</taxon>
        <taxon>Fungi incertae sedis</taxon>
        <taxon>Cryptomycota</taxon>
        <taxon>Cryptomycota incertae sedis</taxon>
        <taxon>Rozella</taxon>
    </lineage>
</organism>
<dbReference type="Proteomes" id="UP000030755">
    <property type="component" value="Unassembled WGS sequence"/>
</dbReference>
<dbReference type="AlphaFoldDB" id="A0A075AVX7"/>
<protein>
    <submittedName>
        <fullName evidence="1">Uncharacterized protein</fullName>
    </submittedName>
</protein>
<dbReference type="PANTHER" id="PTHR33129">
    <property type="entry name" value="PROTEIN KINASE DOMAIN-CONTAINING PROTEIN-RELATED"/>
    <property type="match status" value="1"/>
</dbReference>
<sequence>MIVFGLTKLSKEEWEKRFEDWGTFVFNELHITGKNQRFNKKLGIPMKRKRTSNESSASIVVDDLTDRDRFRSFAADAFIRDGIMFGKEFFPYPLYNYEIKTLYVRQCYIDVFELLTGSIERGQKKFGISGTPGGESSFKPKRIMYQNDLEFLCYEFNSENESIVKKYSRHEAYMVVQKADTLYIIDGGKESPINSPCVTFFIGSPGSDDYKRYIMQNMATEWYFPVWTLEELKACRENCYQGLPEEFLKERYLMFGGVARFIFWDWNDHIDRNGIPHKLAMDLECALNDETGVRHVVRPPQLLKIFNTIHSLLHIIVDRNYRYSKVGVASDYIAHEICVLHYNYMISHLQTLLGGSPSVISRHLFEIYGNRIFSMGGKKLNCRDLQNENNQESFEIYLQKFDLPTTSFRQNTIPLALPNSYYETSDDDTFPAIDAISP</sequence>
<dbReference type="PANTHER" id="PTHR33129:SF1">
    <property type="entry name" value="ATP-BINDING PROTEIN"/>
    <property type="match status" value="1"/>
</dbReference>
<dbReference type="HOGENOM" id="CLU_020819_1_0_1"/>